<dbReference type="GO" id="GO:0006493">
    <property type="term" value="P:protein O-linked glycosylation"/>
    <property type="evidence" value="ECO:0007669"/>
    <property type="project" value="TreeGrafter"/>
</dbReference>
<evidence type="ECO:0000256" key="6">
    <source>
        <dbReference type="ARBA" id="ARBA00022968"/>
    </source>
</evidence>
<keyword evidence="9 11" id="KW-0472">Membrane</keyword>
<comment type="similarity">
    <text evidence="2 11">Belongs to the glycosyltransferase 31 family.</text>
</comment>
<dbReference type="FunFam" id="3.90.550.50:FF:000001">
    <property type="entry name" value="Hexosyltransferase"/>
    <property type="match status" value="1"/>
</dbReference>
<protein>
    <recommendedName>
        <fullName evidence="11">Hexosyltransferase</fullName>
        <ecNumber evidence="11">2.4.1.-</ecNumber>
    </recommendedName>
</protein>
<evidence type="ECO:0000256" key="7">
    <source>
        <dbReference type="ARBA" id="ARBA00022989"/>
    </source>
</evidence>
<dbReference type="PANTHER" id="PTHR11214">
    <property type="entry name" value="BETA-1,3-N-ACETYLGLUCOSAMINYLTRANSFERASE"/>
    <property type="match status" value="1"/>
</dbReference>
<proteinExistence type="inferred from homology"/>
<dbReference type="GO" id="GO:0000139">
    <property type="term" value="C:Golgi membrane"/>
    <property type="evidence" value="ECO:0007669"/>
    <property type="project" value="UniProtKB-SubCell"/>
</dbReference>
<name>A0AAN8G5B1_PATCE</name>
<keyword evidence="8 11" id="KW-0333">Golgi apparatus</keyword>
<dbReference type="PANTHER" id="PTHR11214:SF314">
    <property type="entry name" value="HEXOSYLTRANSFERASE"/>
    <property type="match status" value="1"/>
</dbReference>
<dbReference type="EC" id="2.4.1.-" evidence="11"/>
<dbReference type="Proteomes" id="UP001347796">
    <property type="component" value="Unassembled WGS sequence"/>
</dbReference>
<keyword evidence="7 11" id="KW-1133">Transmembrane helix</keyword>
<comment type="caution">
    <text evidence="12">The sequence shown here is derived from an EMBL/GenBank/DDBJ whole genome shotgun (WGS) entry which is preliminary data.</text>
</comment>
<evidence type="ECO:0000256" key="11">
    <source>
        <dbReference type="RuleBase" id="RU363063"/>
    </source>
</evidence>
<evidence type="ECO:0000313" key="12">
    <source>
        <dbReference type="EMBL" id="KAK6168128.1"/>
    </source>
</evidence>
<evidence type="ECO:0000256" key="4">
    <source>
        <dbReference type="ARBA" id="ARBA00022679"/>
    </source>
</evidence>
<dbReference type="GO" id="GO:0016758">
    <property type="term" value="F:hexosyltransferase activity"/>
    <property type="evidence" value="ECO:0007669"/>
    <property type="project" value="InterPro"/>
</dbReference>
<evidence type="ECO:0000256" key="5">
    <source>
        <dbReference type="ARBA" id="ARBA00022692"/>
    </source>
</evidence>
<keyword evidence="10" id="KW-0325">Glycoprotein</keyword>
<keyword evidence="6 11" id="KW-0735">Signal-anchor</keyword>
<dbReference type="AlphaFoldDB" id="A0AAN8G5B1"/>
<dbReference type="InterPro" id="IPR002659">
    <property type="entry name" value="Glyco_trans_31"/>
</dbReference>
<keyword evidence="3 11" id="KW-0328">Glycosyltransferase</keyword>
<dbReference type="Gene3D" id="3.90.550.50">
    <property type="match status" value="1"/>
</dbReference>
<keyword evidence="4" id="KW-0808">Transferase</keyword>
<dbReference type="Pfam" id="PF01762">
    <property type="entry name" value="Galactosyl_T"/>
    <property type="match status" value="1"/>
</dbReference>
<sequence>MIKVWFKKKRTLIVATSVCTFIWILYPLAVEYTVCGPDPYSFLSEHCFADTRTHSYKYLINEEDICKPFPDKIFLLIMIPSRTSEFEERQAVRQTWGSLAVHNKEIRLVFMLGYRPEMHNRGLKTESEKHHDIIQEDFYDSYRNLSIKSEAILRFAQTFCSGVKYILKVDVDVFMDLPALIKELRERNETNMIMGYVFSFPRPYRNKRSKWYLDKISYPLTYLPQYVCGASYVVSGDAASKLLSVALSTKIYFLEDVFITGVVRTRAAVKLIQNRGFFVYQSPFVDICWFENKIIGHSYTKEQMLEIWSQKLQNKTCTTSIRVFYMLHDRLALW</sequence>
<evidence type="ECO:0000256" key="9">
    <source>
        <dbReference type="ARBA" id="ARBA00023136"/>
    </source>
</evidence>
<feature type="transmembrane region" description="Helical" evidence="11">
    <location>
        <begin position="12"/>
        <end position="29"/>
    </location>
</feature>
<keyword evidence="13" id="KW-1185">Reference proteome</keyword>
<reference evidence="12 13" key="1">
    <citation type="submission" date="2024-01" db="EMBL/GenBank/DDBJ databases">
        <title>The genome of the rayed Mediterranean limpet Patella caerulea (Linnaeus, 1758).</title>
        <authorList>
            <person name="Anh-Thu Weber A."/>
            <person name="Halstead-Nussloch G."/>
        </authorList>
    </citation>
    <scope>NUCLEOTIDE SEQUENCE [LARGE SCALE GENOMIC DNA]</scope>
    <source>
        <strain evidence="12">AATW-2023a</strain>
        <tissue evidence="12">Whole specimen</tissue>
    </source>
</reference>
<evidence type="ECO:0000313" key="13">
    <source>
        <dbReference type="Proteomes" id="UP001347796"/>
    </source>
</evidence>
<keyword evidence="5 11" id="KW-0812">Transmembrane</keyword>
<evidence type="ECO:0000256" key="10">
    <source>
        <dbReference type="ARBA" id="ARBA00023180"/>
    </source>
</evidence>
<comment type="subcellular location">
    <subcellularLocation>
        <location evidence="1 11">Golgi apparatus membrane</location>
        <topology evidence="1 11">Single-pass type II membrane protein</topology>
    </subcellularLocation>
</comment>
<evidence type="ECO:0000256" key="8">
    <source>
        <dbReference type="ARBA" id="ARBA00023034"/>
    </source>
</evidence>
<evidence type="ECO:0000256" key="1">
    <source>
        <dbReference type="ARBA" id="ARBA00004323"/>
    </source>
</evidence>
<evidence type="ECO:0000256" key="2">
    <source>
        <dbReference type="ARBA" id="ARBA00008661"/>
    </source>
</evidence>
<accession>A0AAN8G5B1</accession>
<dbReference type="EMBL" id="JAZGQO010000018">
    <property type="protein sequence ID" value="KAK6168128.1"/>
    <property type="molecule type" value="Genomic_DNA"/>
</dbReference>
<gene>
    <name evidence="12" type="ORF">SNE40_022016</name>
</gene>
<organism evidence="12 13">
    <name type="scientific">Patella caerulea</name>
    <name type="common">Rayed Mediterranean limpet</name>
    <dbReference type="NCBI Taxonomy" id="87958"/>
    <lineage>
        <taxon>Eukaryota</taxon>
        <taxon>Metazoa</taxon>
        <taxon>Spiralia</taxon>
        <taxon>Lophotrochozoa</taxon>
        <taxon>Mollusca</taxon>
        <taxon>Gastropoda</taxon>
        <taxon>Patellogastropoda</taxon>
        <taxon>Patelloidea</taxon>
        <taxon>Patellidae</taxon>
        <taxon>Patella</taxon>
    </lineage>
</organism>
<evidence type="ECO:0000256" key="3">
    <source>
        <dbReference type="ARBA" id="ARBA00022676"/>
    </source>
</evidence>